<dbReference type="Proteomes" id="UP001596058">
    <property type="component" value="Unassembled WGS sequence"/>
</dbReference>
<comment type="caution">
    <text evidence="1">The sequence shown here is derived from an EMBL/GenBank/DDBJ whole genome shotgun (WGS) entry which is preliminary data.</text>
</comment>
<evidence type="ECO:0008006" key="3">
    <source>
        <dbReference type="Google" id="ProtNLM"/>
    </source>
</evidence>
<keyword evidence="2" id="KW-1185">Reference proteome</keyword>
<protein>
    <recommendedName>
        <fullName evidence="3">N-acetyltransferase domain-containing protein</fullName>
    </recommendedName>
</protein>
<dbReference type="RefSeq" id="WP_379520781.1">
    <property type="nucleotide sequence ID" value="NZ_JBHSPA010000062.1"/>
</dbReference>
<reference evidence="2" key="1">
    <citation type="journal article" date="2019" name="Int. J. Syst. Evol. Microbiol.">
        <title>The Global Catalogue of Microorganisms (GCM) 10K type strain sequencing project: providing services to taxonomists for standard genome sequencing and annotation.</title>
        <authorList>
            <consortium name="The Broad Institute Genomics Platform"/>
            <consortium name="The Broad Institute Genome Sequencing Center for Infectious Disease"/>
            <person name="Wu L."/>
            <person name="Ma J."/>
        </authorList>
    </citation>
    <scope>NUCLEOTIDE SEQUENCE [LARGE SCALE GENOMIC DNA]</scope>
    <source>
        <strain evidence="2">CCUG 53903</strain>
    </source>
</reference>
<accession>A0ABW1D1E3</accession>
<proteinExistence type="predicted"/>
<gene>
    <name evidence="1" type="ORF">ACFPZ3_46290</name>
</gene>
<evidence type="ECO:0000313" key="1">
    <source>
        <dbReference type="EMBL" id="MFC5831307.1"/>
    </source>
</evidence>
<dbReference type="EMBL" id="JBHSPA010000062">
    <property type="protein sequence ID" value="MFC5831307.1"/>
    <property type="molecule type" value="Genomic_DNA"/>
</dbReference>
<organism evidence="1 2">
    <name type="scientific">Nonomuraea insulae</name>
    <dbReference type="NCBI Taxonomy" id="1616787"/>
    <lineage>
        <taxon>Bacteria</taxon>
        <taxon>Bacillati</taxon>
        <taxon>Actinomycetota</taxon>
        <taxon>Actinomycetes</taxon>
        <taxon>Streptosporangiales</taxon>
        <taxon>Streptosporangiaceae</taxon>
        <taxon>Nonomuraea</taxon>
    </lineage>
</organism>
<evidence type="ECO:0000313" key="2">
    <source>
        <dbReference type="Proteomes" id="UP001596058"/>
    </source>
</evidence>
<sequence>MTLGLLTGEQSLVRQPELVHLYRSAFTGPPWHENESAVTAFDTRLTADARRPGFRAALAAGRWLLTSPGASDAVRLYERSGWERAGEDRDVVVFVRGICLWRSRRRGG</sequence>
<name>A0ABW1D1E3_9ACTN</name>